<name>A0ABP6MJB8_9ACTN</name>
<evidence type="ECO:0000256" key="2">
    <source>
        <dbReference type="SAM" id="Phobius"/>
    </source>
</evidence>
<reference evidence="4" key="1">
    <citation type="journal article" date="2019" name="Int. J. Syst. Evol. Microbiol.">
        <title>The Global Catalogue of Microorganisms (GCM) 10K type strain sequencing project: providing services to taxonomists for standard genome sequencing and annotation.</title>
        <authorList>
            <consortium name="The Broad Institute Genomics Platform"/>
            <consortium name="The Broad Institute Genome Sequencing Center for Infectious Disease"/>
            <person name="Wu L."/>
            <person name="Ma J."/>
        </authorList>
    </citation>
    <scope>NUCLEOTIDE SEQUENCE [LARGE SCALE GENOMIC DNA]</scope>
    <source>
        <strain evidence="4">JCM 11574</strain>
    </source>
</reference>
<evidence type="ECO:0008006" key="5">
    <source>
        <dbReference type="Google" id="ProtNLM"/>
    </source>
</evidence>
<keyword evidence="2" id="KW-0812">Transmembrane</keyword>
<organism evidence="3 4">
    <name type="scientific">Streptomyces rameus</name>
    <dbReference type="NCBI Taxonomy" id="68261"/>
    <lineage>
        <taxon>Bacteria</taxon>
        <taxon>Bacillati</taxon>
        <taxon>Actinomycetota</taxon>
        <taxon>Actinomycetes</taxon>
        <taxon>Kitasatosporales</taxon>
        <taxon>Streptomycetaceae</taxon>
        <taxon>Streptomyces</taxon>
    </lineage>
</organism>
<dbReference type="Proteomes" id="UP001500893">
    <property type="component" value="Unassembled WGS sequence"/>
</dbReference>
<evidence type="ECO:0000256" key="1">
    <source>
        <dbReference type="SAM" id="MobiDB-lite"/>
    </source>
</evidence>
<keyword evidence="2" id="KW-0472">Membrane</keyword>
<keyword evidence="4" id="KW-1185">Reference proteome</keyword>
<evidence type="ECO:0000313" key="3">
    <source>
        <dbReference type="EMBL" id="GAA3116548.1"/>
    </source>
</evidence>
<accession>A0ABP6MJB8</accession>
<sequence length="325" mass="34074">MSSLLGGLGEKLADKWVSALAVPGLLLMAASAAAAVLGQADALDLAALRARAGREAARAGEWSTVAQLAALGAVVLGSVALGALVRACSAAAEQVWTGAWPGPADRVAARLTARRKTRWRGLQTKITTLREEMPIPALGHPEYEANRAEIDRLTALRDRIALAEPQRPTMTGDRFAGTGTRLRNQYGIDLAAAWTRLWLVLPDTVQAELRVSRAGFGAAVEGTTWAACYLALGLRWWPAALIGLTVGLLAWSRGRRAAVLHAELVESAADLHLKTLAAEFGLVGTDSGPDLTPGPEPDSAPGPPPGFTVGPEVGLALNRIFRKGA</sequence>
<proteinExistence type="predicted"/>
<keyword evidence="2" id="KW-1133">Transmembrane helix</keyword>
<protein>
    <recommendedName>
        <fullName evidence="5">Vegetative cell wall protein gp1</fullName>
    </recommendedName>
</protein>
<evidence type="ECO:0000313" key="4">
    <source>
        <dbReference type="Proteomes" id="UP001500893"/>
    </source>
</evidence>
<comment type="caution">
    <text evidence="3">The sequence shown here is derived from an EMBL/GenBank/DDBJ whole genome shotgun (WGS) entry which is preliminary data.</text>
</comment>
<feature type="compositionally biased region" description="Pro residues" evidence="1">
    <location>
        <begin position="292"/>
        <end position="306"/>
    </location>
</feature>
<feature type="transmembrane region" description="Helical" evidence="2">
    <location>
        <begin position="64"/>
        <end position="85"/>
    </location>
</feature>
<feature type="region of interest" description="Disordered" evidence="1">
    <location>
        <begin position="287"/>
        <end position="309"/>
    </location>
</feature>
<feature type="transmembrane region" description="Helical" evidence="2">
    <location>
        <begin position="20"/>
        <end position="43"/>
    </location>
</feature>
<gene>
    <name evidence="3" type="ORF">GCM10010521_00420</name>
</gene>
<dbReference type="RefSeq" id="WP_345046239.1">
    <property type="nucleotide sequence ID" value="NZ_BAAAVM010000001.1"/>
</dbReference>
<dbReference type="EMBL" id="BAAAVM010000001">
    <property type="protein sequence ID" value="GAA3116548.1"/>
    <property type="molecule type" value="Genomic_DNA"/>
</dbReference>